<dbReference type="CDD" id="cd17538">
    <property type="entry name" value="REC_D1_PleD-like"/>
    <property type="match status" value="1"/>
</dbReference>
<dbReference type="SUPFAM" id="SSF109604">
    <property type="entry name" value="HD-domain/PDEase-like"/>
    <property type="match status" value="1"/>
</dbReference>
<dbReference type="InterPro" id="IPR037522">
    <property type="entry name" value="HD_GYP_dom"/>
</dbReference>
<dbReference type="HOGENOM" id="CLU_000445_92_10_0"/>
<feature type="domain" description="Response regulatory" evidence="2">
    <location>
        <begin position="11"/>
        <end position="127"/>
    </location>
</feature>
<dbReference type="InterPro" id="IPR003607">
    <property type="entry name" value="HD/PDEase_dom"/>
</dbReference>
<keyword evidence="1" id="KW-0597">Phosphoprotein</keyword>
<dbReference type="PROSITE" id="PS50110">
    <property type="entry name" value="RESPONSE_REGULATORY"/>
    <property type="match status" value="1"/>
</dbReference>
<dbReference type="Proteomes" id="UP000006898">
    <property type="component" value="Chromosome"/>
</dbReference>
<dbReference type="KEGG" id="mox:DAMO_1593"/>
<dbReference type="PROSITE" id="PS51832">
    <property type="entry name" value="HD_GYP"/>
    <property type="match status" value="1"/>
</dbReference>
<evidence type="ECO:0000256" key="1">
    <source>
        <dbReference type="PROSITE-ProRule" id="PRU00169"/>
    </source>
</evidence>
<dbReference type="Gene3D" id="1.10.3210.10">
    <property type="entry name" value="Hypothetical protein af1432"/>
    <property type="match status" value="1"/>
</dbReference>
<dbReference type="EMBL" id="FP565575">
    <property type="protein sequence ID" value="CBE68653.1"/>
    <property type="molecule type" value="Genomic_DNA"/>
</dbReference>
<dbReference type="InterPro" id="IPR011006">
    <property type="entry name" value="CheY-like_superfamily"/>
</dbReference>
<dbReference type="Pfam" id="PF00072">
    <property type="entry name" value="Response_reg"/>
    <property type="match status" value="1"/>
</dbReference>
<keyword evidence="4" id="KW-0378">Hydrolase</keyword>
<dbReference type="STRING" id="671143.DAMO_1593"/>
<dbReference type="Gene3D" id="3.40.50.2300">
    <property type="match status" value="1"/>
</dbReference>
<accession>D5MFX2</accession>
<dbReference type="SMART" id="SM00471">
    <property type="entry name" value="HDc"/>
    <property type="match status" value="1"/>
</dbReference>
<dbReference type="eggNOG" id="COG3437">
    <property type="taxonomic scope" value="Bacteria"/>
</dbReference>
<sequence length="336" mass="37312">MIETAPPARGTILVVDDQQVNCTLVETILAPQGYEIISALDGERALELVAARPPDLILLDVIMPGMSGFEVCTRLKENERTRLIPIVMVTSLSDLQDRIRGIEVGADDFLSKPFHPAELSARARSLLKLKQFTDELEDAEDVLCTLALSVEAKDAYTDGHCERLALYSVALGRSLGRPREQLRALHRGGYLHDVGKIAVPESILNKRTELSEEESRIIREHPVIGERICKPLKSLKLVLPIIRHHHEHWDGSGYPDGLRGAEIPLAARIIQVVDIYDALMTARPYKPQLDSHHVVSIMRQASEDGSCDPGLIEQFIGLLQSGEPLVGFEKVKPRQL</sequence>
<evidence type="ECO:0000259" key="2">
    <source>
        <dbReference type="PROSITE" id="PS50110"/>
    </source>
</evidence>
<dbReference type="InterPro" id="IPR052020">
    <property type="entry name" value="Cyclic_di-GMP/3'3'-cGAMP_PDE"/>
</dbReference>
<dbReference type="Pfam" id="PF13487">
    <property type="entry name" value="HD_5"/>
    <property type="match status" value="1"/>
</dbReference>
<evidence type="ECO:0000313" key="5">
    <source>
        <dbReference type="Proteomes" id="UP000006898"/>
    </source>
</evidence>
<dbReference type="AlphaFoldDB" id="D5MFX2"/>
<organism evidence="4 5">
    <name type="scientific">Methylomirabilis oxygeniifera</name>
    <dbReference type="NCBI Taxonomy" id="671143"/>
    <lineage>
        <taxon>Bacteria</taxon>
        <taxon>Candidatus Methylomirabilota</taxon>
        <taxon>Candidatus Methylomirabilia</taxon>
        <taxon>Candidatus Methylomirabilales</taxon>
        <taxon>Candidatus Methylomirabilaceae</taxon>
        <taxon>Candidatus Methylomirabilis</taxon>
    </lineage>
</organism>
<reference evidence="4 5" key="1">
    <citation type="journal article" date="2010" name="Nature">
        <title>Nitrite-driven anaerobic methane oxidation by oxygenic bacteria.</title>
        <authorList>
            <person name="Ettwig K.F."/>
            <person name="Butler M.K."/>
            <person name="Le Paslier D."/>
            <person name="Pelletier E."/>
            <person name="Mangenot S."/>
            <person name="Kuypers M.M.M."/>
            <person name="Schreiber F."/>
            <person name="Dutilh B.E."/>
            <person name="Zedelius J."/>
            <person name="de Beer D."/>
            <person name="Gloerich J."/>
            <person name="Wessels H.J.C.T."/>
            <person name="van Allen T."/>
            <person name="Luesken F."/>
            <person name="Wu M."/>
            <person name="van de Pas-Schoonen K.T."/>
            <person name="Op den Camp H.J.M."/>
            <person name="Janssen-Megens E.M."/>
            <person name="Francoijs K-J."/>
            <person name="Stunnenberg H."/>
            <person name="Weissenbach J."/>
            <person name="Jetten M.S.M."/>
            <person name="Strous M."/>
        </authorList>
    </citation>
    <scope>NUCLEOTIDE SEQUENCE [LARGE SCALE GENOMIC DNA]</scope>
</reference>
<dbReference type="GO" id="GO:0016787">
    <property type="term" value="F:hydrolase activity"/>
    <property type="evidence" value="ECO:0007669"/>
    <property type="project" value="UniProtKB-KW"/>
</dbReference>
<dbReference type="GO" id="GO:0000160">
    <property type="term" value="P:phosphorelay signal transduction system"/>
    <property type="evidence" value="ECO:0007669"/>
    <property type="project" value="InterPro"/>
</dbReference>
<evidence type="ECO:0000259" key="3">
    <source>
        <dbReference type="PROSITE" id="PS51832"/>
    </source>
</evidence>
<proteinExistence type="predicted"/>
<feature type="modified residue" description="4-aspartylphosphate" evidence="1">
    <location>
        <position position="60"/>
    </location>
</feature>
<dbReference type="CDD" id="cd00077">
    <property type="entry name" value="HDc"/>
    <property type="match status" value="1"/>
</dbReference>
<dbReference type="PANTHER" id="PTHR45228">
    <property type="entry name" value="CYCLIC DI-GMP PHOSPHODIESTERASE TM_0186-RELATED"/>
    <property type="match status" value="1"/>
</dbReference>
<evidence type="ECO:0000313" key="4">
    <source>
        <dbReference type="EMBL" id="CBE68653.1"/>
    </source>
</evidence>
<feature type="domain" description="HD-GYP" evidence="3">
    <location>
        <begin position="135"/>
        <end position="331"/>
    </location>
</feature>
<dbReference type="InterPro" id="IPR001789">
    <property type="entry name" value="Sig_transdc_resp-reg_receiver"/>
</dbReference>
<gene>
    <name evidence="4" type="ORF">DAMO_1593</name>
</gene>
<dbReference type="PATRIC" id="fig|671143.5.peg.1401"/>
<protein>
    <submittedName>
        <fullName evidence="4">Response regulator receiver modulated metal dependent phosphohydrolase</fullName>
    </submittedName>
</protein>
<name>D5MFX2_METO1</name>
<dbReference type="SUPFAM" id="SSF52172">
    <property type="entry name" value="CheY-like"/>
    <property type="match status" value="1"/>
</dbReference>
<dbReference type="SMART" id="SM00448">
    <property type="entry name" value="REC"/>
    <property type="match status" value="1"/>
</dbReference>